<organism evidence="2">
    <name type="scientific">Roseihalotalea indica</name>
    <dbReference type="NCBI Taxonomy" id="2867963"/>
    <lineage>
        <taxon>Bacteria</taxon>
        <taxon>Pseudomonadati</taxon>
        <taxon>Bacteroidota</taxon>
        <taxon>Cytophagia</taxon>
        <taxon>Cytophagales</taxon>
        <taxon>Catalimonadaceae</taxon>
        <taxon>Roseihalotalea</taxon>
    </lineage>
</organism>
<name>A0AA49JJ83_9BACT</name>
<reference evidence="2" key="2">
    <citation type="journal article" date="2024" name="Antonie Van Leeuwenhoek">
        <title>Roseihalotalea indica gen. nov., sp. nov., a halophilic Bacteroidetes from mesopelagic Southwest Indian Ocean with higher carbohydrate metabolic potential.</title>
        <authorList>
            <person name="Chen B."/>
            <person name="Zhang M."/>
            <person name="Lin D."/>
            <person name="Ye J."/>
            <person name="Tang K."/>
        </authorList>
    </citation>
    <scope>NUCLEOTIDE SEQUENCE</scope>
    <source>
        <strain evidence="2">TK19036</strain>
    </source>
</reference>
<protein>
    <submittedName>
        <fullName evidence="2">Uncharacterized protein</fullName>
    </submittedName>
</protein>
<accession>A0AA49JJ83</accession>
<dbReference type="AlphaFoldDB" id="A0AA49JJ83"/>
<feature type="transmembrane region" description="Helical" evidence="1">
    <location>
        <begin position="55"/>
        <end position="74"/>
    </location>
</feature>
<dbReference type="EMBL" id="CP120682">
    <property type="protein sequence ID" value="WKN38967.1"/>
    <property type="molecule type" value="Genomic_DNA"/>
</dbReference>
<evidence type="ECO:0000313" key="2">
    <source>
        <dbReference type="EMBL" id="WKN38967.1"/>
    </source>
</evidence>
<keyword evidence="1" id="KW-0812">Transmembrane</keyword>
<keyword evidence="1" id="KW-1133">Transmembrane helix</keyword>
<keyword evidence="1" id="KW-0472">Membrane</keyword>
<evidence type="ECO:0000256" key="1">
    <source>
        <dbReference type="SAM" id="Phobius"/>
    </source>
</evidence>
<reference evidence="2" key="1">
    <citation type="journal article" date="2023" name="Comput. Struct. Biotechnol. J.">
        <title>Discovery of a novel marine Bacteroidetes with a rich repertoire of carbohydrate-active enzymes.</title>
        <authorList>
            <person name="Chen B."/>
            <person name="Liu G."/>
            <person name="Chen Q."/>
            <person name="Wang H."/>
            <person name="Liu L."/>
            <person name="Tang K."/>
        </authorList>
    </citation>
    <scope>NUCLEOTIDE SEQUENCE</scope>
    <source>
        <strain evidence="2">TK19036</strain>
    </source>
</reference>
<proteinExistence type="predicted"/>
<gene>
    <name evidence="2" type="ORF">K4G66_09660</name>
</gene>
<sequence>MRSWLRIVGFAFLSLIVTVLTSFLSKTEAKKELSEKVSTIPSTITISKGLSEKTLPWLSFAVSALTLILGYVAYEKLLADQVRTEQLTLVIKLTEVIQDDVMIITSYGVTPSFGFPPKQEGNIYAISTWEEFKLDYDIYSINAFEWELESFKYLYNPLLPEAIAKSLFKFRYDFQSLPIMSLDSLAYFRVIGNPIDTTKFYSSLKDVIPEIGLFYWKYNGGMENFVANAKSVREEIVKYFESSGIETINPLIFETANRRFPYNMSKYDQVKKEHNLTDAQTEKWFEALEKMRDIPEELDSATKERMRDSIINWVFQ</sequence>